<accession>A0A4Q7DK01</accession>
<proteinExistence type="predicted"/>
<protein>
    <recommendedName>
        <fullName evidence="1">CBM20 domain-containing protein</fullName>
    </recommendedName>
</protein>
<dbReference type="AlphaFoldDB" id="A0A4Q7DK01"/>
<dbReference type="InterPro" id="IPR013784">
    <property type="entry name" value="Carb-bd-like_fold"/>
</dbReference>
<dbReference type="InterPro" id="IPR013783">
    <property type="entry name" value="Ig-like_fold"/>
</dbReference>
<evidence type="ECO:0000313" key="3">
    <source>
        <dbReference type="Proteomes" id="UP000293550"/>
    </source>
</evidence>
<dbReference type="GO" id="GO:2001070">
    <property type="term" value="F:starch binding"/>
    <property type="evidence" value="ECO:0007669"/>
    <property type="project" value="InterPro"/>
</dbReference>
<dbReference type="InterPro" id="IPR002044">
    <property type="entry name" value="CBM20"/>
</dbReference>
<evidence type="ECO:0000313" key="2">
    <source>
        <dbReference type="EMBL" id="RZI47082.1"/>
    </source>
</evidence>
<comment type="caution">
    <text evidence="2">The sequence shown here is derived from an EMBL/GenBank/DDBJ whole genome shotgun (WGS) entry which is preliminary data.</text>
</comment>
<organism evidence="2 3">
    <name type="scientific">Candidatus Finniella inopinata</name>
    <dbReference type="NCBI Taxonomy" id="1696036"/>
    <lineage>
        <taxon>Bacteria</taxon>
        <taxon>Pseudomonadati</taxon>
        <taxon>Pseudomonadota</taxon>
        <taxon>Alphaproteobacteria</taxon>
        <taxon>Holosporales</taxon>
        <taxon>Candidatus Paracaedibacteraceae</taxon>
        <taxon>Candidatus Finniella</taxon>
    </lineage>
</organism>
<feature type="domain" description="CBM20" evidence="1">
    <location>
        <begin position="90"/>
        <end position="173"/>
    </location>
</feature>
<dbReference type="Proteomes" id="UP000293550">
    <property type="component" value="Unassembled WGS sequence"/>
</dbReference>
<dbReference type="EMBL" id="SCFB01000001">
    <property type="protein sequence ID" value="RZI47082.1"/>
    <property type="molecule type" value="Genomic_DNA"/>
</dbReference>
<name>A0A4Q7DK01_9PROT</name>
<dbReference type="OrthoDB" id="9805159at2"/>
<evidence type="ECO:0000259" key="1">
    <source>
        <dbReference type="Pfam" id="PF00686"/>
    </source>
</evidence>
<dbReference type="Pfam" id="PF00686">
    <property type="entry name" value="CBM_20"/>
    <property type="match status" value="1"/>
</dbReference>
<reference evidence="2 3" key="1">
    <citation type="submission" date="2018-10" db="EMBL/GenBank/DDBJ databases">
        <title>An updated phylogeny of the Alphaproteobacteria reveals that the parasitic Rickettsiales and Holosporales have independent origins.</title>
        <authorList>
            <person name="Munoz-Gomez S.A."/>
            <person name="Hess S."/>
            <person name="Burger G."/>
            <person name="Lang B.F."/>
            <person name="Susko E."/>
            <person name="Slamovits C.H."/>
            <person name="Roger A.J."/>
        </authorList>
    </citation>
    <scope>NUCLEOTIDE SEQUENCE [LARGE SCALE GENOMIC DNA]</scope>
    <source>
        <strain evidence="2">HOLO01</strain>
    </source>
</reference>
<sequence>MGSPGKSITTPNWVPLSYYIPGGGYQEVVPSGSTGTSYTIGWTTNSSYTTTPGYSYNNFTTLSGLSTVSVPAGDAKFFVLTSAQIPQTACTVTFTSNAIPPSGQQVAIAGNHPILGSWSIRPDLLNVMLPSTNSGARWSTLPLRFPSGLPLVYQNVLGVRGIGMDTVSSTATNSNNTGVQTWEYTSGTQNRLFIVPPPSITTAPVTASVASYGTYTTPDGAVVKMNANGATVTQQG</sequence>
<dbReference type="SUPFAM" id="SSF49452">
    <property type="entry name" value="Starch-binding domain-like"/>
    <property type="match status" value="1"/>
</dbReference>
<gene>
    <name evidence="2" type="ORF">EQU50_00405</name>
</gene>
<keyword evidence="3" id="KW-1185">Reference proteome</keyword>
<dbReference type="Gene3D" id="2.60.40.10">
    <property type="entry name" value="Immunoglobulins"/>
    <property type="match status" value="1"/>
</dbReference>